<protein>
    <submittedName>
        <fullName evidence="3">Plasmid maintenance system antidote protein, XRE family</fullName>
    </submittedName>
</protein>
<organism evidence="3 4">
    <name type="scientific">Hallella multisaccharivorax DSM 17128</name>
    <dbReference type="NCBI Taxonomy" id="688246"/>
    <lineage>
        <taxon>Bacteria</taxon>
        <taxon>Pseudomonadati</taxon>
        <taxon>Bacteroidota</taxon>
        <taxon>Bacteroidia</taxon>
        <taxon>Bacteroidales</taxon>
        <taxon>Prevotellaceae</taxon>
        <taxon>Hallella</taxon>
    </lineage>
</organism>
<dbReference type="HOGENOM" id="CLU_140230_1_0_10"/>
<dbReference type="SUPFAM" id="SSF47413">
    <property type="entry name" value="lambda repressor-like DNA-binding domains"/>
    <property type="match status" value="1"/>
</dbReference>
<evidence type="ECO:0000313" key="3">
    <source>
        <dbReference type="EMBL" id="EGN56578.1"/>
    </source>
</evidence>
<reference evidence="4" key="1">
    <citation type="journal article" date="2011" name="Stand. Genomic Sci.">
        <title>Non-contiguous finished genome sequence of the opportunistic oral pathogen Prevotella multisaccharivorax type strain (PPPA20).</title>
        <authorList>
            <person name="Pati A."/>
            <person name="Gronow S."/>
            <person name="Lu M."/>
            <person name="Lapidus A."/>
            <person name="Nolan M."/>
            <person name="Lucas S."/>
            <person name="Hammon N."/>
            <person name="Deshpande S."/>
            <person name="Cheng J.F."/>
            <person name="Tapia R."/>
            <person name="Han C."/>
            <person name="Goodwin L."/>
            <person name="Pitluck S."/>
            <person name="Liolios K."/>
            <person name="Pagani I."/>
            <person name="Mavromatis K."/>
            <person name="Mikhailova N."/>
            <person name="Huntemann M."/>
            <person name="Chen A."/>
            <person name="Palaniappan K."/>
            <person name="Land M."/>
            <person name="Hauser L."/>
            <person name="Detter J.C."/>
            <person name="Brambilla E.M."/>
            <person name="Rohde M."/>
            <person name="Goker M."/>
            <person name="Woyke T."/>
            <person name="Bristow J."/>
            <person name="Eisen J.A."/>
            <person name="Markowitz V."/>
            <person name="Hugenholtz P."/>
            <person name="Kyrpides N.C."/>
            <person name="Klenk H.P."/>
            <person name="Ivanova N."/>
        </authorList>
    </citation>
    <scope>NUCLEOTIDE SEQUENCE [LARGE SCALE GENOMIC DNA]</scope>
    <source>
        <strain evidence="4">DSM 17128</strain>
    </source>
</reference>
<dbReference type="Pfam" id="PF01381">
    <property type="entry name" value="HTH_3"/>
    <property type="match status" value="1"/>
</dbReference>
<gene>
    <name evidence="3" type="ORF">Premu_1141</name>
</gene>
<dbReference type="InterPro" id="IPR013430">
    <property type="entry name" value="Toxin_antidote_HigA"/>
</dbReference>
<dbReference type="eggNOG" id="COG3093">
    <property type="taxonomic scope" value="Bacteria"/>
</dbReference>
<dbReference type="RefSeq" id="WP_007573766.1">
    <property type="nucleotide sequence ID" value="NZ_BPTS01000001.1"/>
</dbReference>
<dbReference type="PROSITE" id="PS50943">
    <property type="entry name" value="HTH_CROC1"/>
    <property type="match status" value="1"/>
</dbReference>
<proteinExistence type="predicted"/>
<name>F8N8L1_9BACT</name>
<evidence type="ECO:0000256" key="1">
    <source>
        <dbReference type="ARBA" id="ARBA00023125"/>
    </source>
</evidence>
<feature type="domain" description="HTH cro/C1-type" evidence="2">
    <location>
        <begin position="28"/>
        <end position="82"/>
    </location>
</feature>
<dbReference type="PANTHER" id="PTHR36924">
    <property type="entry name" value="ANTITOXIN HIGA-1"/>
    <property type="match status" value="1"/>
</dbReference>
<evidence type="ECO:0000259" key="2">
    <source>
        <dbReference type="PROSITE" id="PS50943"/>
    </source>
</evidence>
<dbReference type="OrthoDB" id="9796786at2"/>
<dbReference type="InterPro" id="IPR001387">
    <property type="entry name" value="Cro/C1-type_HTH"/>
</dbReference>
<dbReference type="NCBIfam" id="TIGR02607">
    <property type="entry name" value="antidote_HigA"/>
    <property type="match status" value="1"/>
</dbReference>
<dbReference type="PANTHER" id="PTHR36924:SF1">
    <property type="entry name" value="ANTITOXIN HIGA-1"/>
    <property type="match status" value="1"/>
</dbReference>
<dbReference type="InterPro" id="IPR010982">
    <property type="entry name" value="Lambda_DNA-bd_dom_sf"/>
</dbReference>
<sequence>MIHIDGIKDNMIANNLEPFEPTHPGEVIKDEIEYRGIPQRKLATEIGVSYSQLNEVLNGKRPLNTEMALLISKALDIDAEPLLRLQAQYDMLVAKRNKSFIKRLEGIRKIAAV</sequence>
<dbReference type="AlphaFoldDB" id="F8N8L1"/>
<evidence type="ECO:0000313" key="4">
    <source>
        <dbReference type="Proteomes" id="UP000002772"/>
    </source>
</evidence>
<dbReference type="Gene3D" id="1.10.260.40">
    <property type="entry name" value="lambda repressor-like DNA-binding domains"/>
    <property type="match status" value="1"/>
</dbReference>
<dbReference type="EMBL" id="GL945017">
    <property type="protein sequence ID" value="EGN56578.1"/>
    <property type="molecule type" value="Genomic_DNA"/>
</dbReference>
<dbReference type="Proteomes" id="UP000002772">
    <property type="component" value="Unassembled WGS sequence"/>
</dbReference>
<keyword evidence="1" id="KW-0238">DNA-binding</keyword>
<dbReference type="GO" id="GO:0003677">
    <property type="term" value="F:DNA binding"/>
    <property type="evidence" value="ECO:0007669"/>
    <property type="project" value="UniProtKB-KW"/>
</dbReference>
<keyword evidence="4" id="KW-1185">Reference proteome</keyword>
<dbReference type="SMART" id="SM00530">
    <property type="entry name" value="HTH_XRE"/>
    <property type="match status" value="1"/>
</dbReference>
<dbReference type="CDD" id="cd00093">
    <property type="entry name" value="HTH_XRE"/>
    <property type="match status" value="1"/>
</dbReference>
<accession>F8N8L1</accession>